<accession>A0A0U4ZLU6</accession>
<evidence type="ECO:0000256" key="5">
    <source>
        <dbReference type="ARBA" id="ARBA00038359"/>
    </source>
</evidence>
<proteinExistence type="inferred from homology"/>
<dbReference type="PANTHER" id="PTHR33048">
    <property type="entry name" value="PTH11-LIKE INTEGRAL MEMBRANE PROTEIN (AFU_ORTHOLOGUE AFUA_5G11245)"/>
    <property type="match status" value="1"/>
</dbReference>
<feature type="transmembrane region" description="Helical" evidence="6">
    <location>
        <begin position="137"/>
        <end position="162"/>
    </location>
</feature>
<feature type="transmembrane region" description="Helical" evidence="6">
    <location>
        <begin position="265"/>
        <end position="288"/>
    </location>
</feature>
<organism evidence="8 9">
    <name type="scientific">Aspergillus calidoustus</name>
    <dbReference type="NCBI Taxonomy" id="454130"/>
    <lineage>
        <taxon>Eukaryota</taxon>
        <taxon>Fungi</taxon>
        <taxon>Dikarya</taxon>
        <taxon>Ascomycota</taxon>
        <taxon>Pezizomycotina</taxon>
        <taxon>Eurotiomycetes</taxon>
        <taxon>Eurotiomycetidae</taxon>
        <taxon>Eurotiales</taxon>
        <taxon>Aspergillaceae</taxon>
        <taxon>Aspergillus</taxon>
        <taxon>Aspergillus subgen. Nidulantes</taxon>
    </lineage>
</organism>
<evidence type="ECO:0000313" key="9">
    <source>
        <dbReference type="Proteomes" id="UP000054771"/>
    </source>
</evidence>
<protein>
    <recommendedName>
        <fullName evidence="7">Rhodopsin domain-containing protein</fullName>
    </recommendedName>
</protein>
<evidence type="ECO:0000256" key="4">
    <source>
        <dbReference type="ARBA" id="ARBA00023136"/>
    </source>
</evidence>
<dbReference type="OrthoDB" id="5329176at2759"/>
<comment type="subcellular location">
    <subcellularLocation>
        <location evidence="1">Membrane</location>
        <topology evidence="1">Multi-pass membrane protein</topology>
    </subcellularLocation>
</comment>
<dbReference type="OMA" id="YQCANRE"/>
<reference evidence="9" key="1">
    <citation type="journal article" date="2016" name="Genome Announc.">
        <title>Draft genome sequences of fungus Aspergillus calidoustus.</title>
        <authorList>
            <person name="Horn F."/>
            <person name="Linde J."/>
            <person name="Mattern D.J."/>
            <person name="Walther G."/>
            <person name="Guthke R."/>
            <person name="Scherlach K."/>
            <person name="Martin K."/>
            <person name="Brakhage A.A."/>
            <person name="Petzke L."/>
            <person name="Valiante V."/>
        </authorList>
    </citation>
    <scope>NUCLEOTIDE SEQUENCE [LARGE SCALE GENOMIC DNA]</scope>
    <source>
        <strain evidence="9">SF006504</strain>
    </source>
</reference>
<feature type="transmembrane region" description="Helical" evidence="6">
    <location>
        <begin position="228"/>
        <end position="253"/>
    </location>
</feature>
<evidence type="ECO:0000313" key="8">
    <source>
        <dbReference type="EMBL" id="CEL10565.1"/>
    </source>
</evidence>
<comment type="similarity">
    <text evidence="5">Belongs to the SAT4 family.</text>
</comment>
<evidence type="ECO:0000256" key="6">
    <source>
        <dbReference type="SAM" id="Phobius"/>
    </source>
</evidence>
<evidence type="ECO:0000256" key="3">
    <source>
        <dbReference type="ARBA" id="ARBA00022989"/>
    </source>
</evidence>
<name>A0A0U4ZLU6_ASPCI</name>
<dbReference type="GO" id="GO:0016020">
    <property type="term" value="C:membrane"/>
    <property type="evidence" value="ECO:0007669"/>
    <property type="project" value="UniProtKB-SubCell"/>
</dbReference>
<dbReference type="EMBL" id="CDMC01000019">
    <property type="protein sequence ID" value="CEL10565.1"/>
    <property type="molecule type" value="Genomic_DNA"/>
</dbReference>
<feature type="transmembrane region" description="Helical" evidence="6">
    <location>
        <begin position="191"/>
        <end position="216"/>
    </location>
</feature>
<dbReference type="InterPro" id="IPR052337">
    <property type="entry name" value="SAT4-like"/>
</dbReference>
<keyword evidence="4 6" id="KW-0472">Membrane</keyword>
<dbReference type="InterPro" id="IPR049326">
    <property type="entry name" value="Rhodopsin_dom_fungi"/>
</dbReference>
<dbReference type="Proteomes" id="UP000054771">
    <property type="component" value="Unassembled WGS sequence"/>
</dbReference>
<keyword evidence="2 6" id="KW-0812">Transmembrane</keyword>
<evidence type="ECO:0000259" key="7">
    <source>
        <dbReference type="Pfam" id="PF20684"/>
    </source>
</evidence>
<dbReference type="Pfam" id="PF20684">
    <property type="entry name" value="Fung_rhodopsin"/>
    <property type="match status" value="1"/>
</dbReference>
<evidence type="ECO:0000256" key="2">
    <source>
        <dbReference type="ARBA" id="ARBA00022692"/>
    </source>
</evidence>
<evidence type="ECO:0000256" key="1">
    <source>
        <dbReference type="ARBA" id="ARBA00004141"/>
    </source>
</evidence>
<dbReference type="AlphaFoldDB" id="A0A0U4ZLU6"/>
<sequence length="355" mass="40107">MIAIPPSVVDGWPAPAANPETRGPALPIIVLTFYTLASIVLCLRFYAKIRISHSVCAEDALVGLAMLPTTGVTIAVLLSKWEYLLDRHVWDLPPKMYRPSNVLATITFVLFCLASTLVRVSFLAFYRRLIQHQHRKLYIRVIYATIFFAVGLSIAYIFGLIFRCRPFKASYDFNPPSFRPSYPYQCANREILMFSGSAMVTVLDFWVMLLPGPIVWQLNLPIKTRIGVLGMFLLGLLICVCGVFKTIYIYRLVHTYDESWVACPIWIVSALELQVGIICSCAPSLRVVARECLKRRRDDLACRRVRQNWGSGSSSSDSPLAHTHLKRSIFPFHTSTSHPTHLDELDFPNGSSFDV</sequence>
<gene>
    <name evidence="8" type="ORF">ASPCAL13682</name>
</gene>
<dbReference type="PANTHER" id="PTHR33048:SF129">
    <property type="entry name" value="INTEGRAL MEMBRANE PROTEIN-RELATED"/>
    <property type="match status" value="1"/>
</dbReference>
<feature type="transmembrane region" description="Helical" evidence="6">
    <location>
        <begin position="59"/>
        <end position="81"/>
    </location>
</feature>
<feature type="transmembrane region" description="Helical" evidence="6">
    <location>
        <begin position="101"/>
        <end position="125"/>
    </location>
</feature>
<feature type="transmembrane region" description="Helical" evidence="6">
    <location>
        <begin position="25"/>
        <end position="47"/>
    </location>
</feature>
<keyword evidence="9" id="KW-1185">Reference proteome</keyword>
<feature type="domain" description="Rhodopsin" evidence="7">
    <location>
        <begin position="43"/>
        <end position="289"/>
    </location>
</feature>
<keyword evidence="3 6" id="KW-1133">Transmembrane helix</keyword>